<feature type="transmembrane region" description="Helical" evidence="1">
    <location>
        <begin position="53"/>
        <end position="72"/>
    </location>
</feature>
<keyword evidence="1" id="KW-1133">Transmembrane helix</keyword>
<keyword evidence="1" id="KW-0812">Transmembrane</keyword>
<keyword evidence="1" id="KW-0472">Membrane</keyword>
<evidence type="ECO:0000313" key="2">
    <source>
        <dbReference type="EMBL" id="OGG65028.1"/>
    </source>
</evidence>
<name>A0A1F6DUE7_9BACT</name>
<dbReference type="EMBL" id="MFLJ01000003">
    <property type="protein sequence ID" value="OGG65028.1"/>
    <property type="molecule type" value="Genomic_DNA"/>
</dbReference>
<sequence length="244" mass="25766">MTSTQKIVLAVAVSFFMFVPYALAQGFVPLAPIPGLTDVQPTSGGLATFFNNLYKFMIGIAAALAVIMITWAGLKIALNRDNVSTIMDSKGTIYNAVFGLVLVLSPYLVFSIINPSILNLSLNLPRLNTSAAPPLQISATTDTTLPDIALESRESSGGSVVFAFTPTWESMQSTPIGNILDAKQDECTSVTNRTGVVLPVTTGDVTGYGGIMSYACQTCPPNTTLELFPRGRTGSGPRGSCVTQ</sequence>
<feature type="transmembrane region" description="Helical" evidence="1">
    <location>
        <begin position="93"/>
        <end position="113"/>
    </location>
</feature>
<gene>
    <name evidence="2" type="ORF">A3C94_02165</name>
</gene>
<proteinExistence type="predicted"/>
<dbReference type="AlphaFoldDB" id="A0A1F6DUE7"/>
<dbReference type="InterPro" id="IPR043993">
    <property type="entry name" value="T4SS_pilin"/>
</dbReference>
<reference evidence="2 3" key="1">
    <citation type="journal article" date="2016" name="Nat. Commun.">
        <title>Thousands of microbial genomes shed light on interconnected biogeochemical processes in an aquifer system.</title>
        <authorList>
            <person name="Anantharaman K."/>
            <person name="Brown C.T."/>
            <person name="Hug L.A."/>
            <person name="Sharon I."/>
            <person name="Castelle C.J."/>
            <person name="Probst A.J."/>
            <person name="Thomas B.C."/>
            <person name="Singh A."/>
            <person name="Wilkins M.J."/>
            <person name="Karaoz U."/>
            <person name="Brodie E.L."/>
            <person name="Williams K.H."/>
            <person name="Hubbard S.S."/>
            <person name="Banfield J.F."/>
        </authorList>
    </citation>
    <scope>NUCLEOTIDE SEQUENCE [LARGE SCALE GENOMIC DNA]</scope>
</reference>
<dbReference type="Proteomes" id="UP000177232">
    <property type="component" value="Unassembled WGS sequence"/>
</dbReference>
<evidence type="ECO:0000313" key="3">
    <source>
        <dbReference type="Proteomes" id="UP000177232"/>
    </source>
</evidence>
<accession>A0A1F6DUE7</accession>
<dbReference type="STRING" id="1798496.A3C94_02165"/>
<comment type="caution">
    <text evidence="2">The sequence shown here is derived from an EMBL/GenBank/DDBJ whole genome shotgun (WGS) entry which is preliminary data.</text>
</comment>
<organism evidence="2 3">
    <name type="scientific">Candidatus Kaiserbacteria bacterium RIFCSPHIGHO2_02_FULL_55_17</name>
    <dbReference type="NCBI Taxonomy" id="1798496"/>
    <lineage>
        <taxon>Bacteria</taxon>
        <taxon>Candidatus Kaiseribacteriota</taxon>
    </lineage>
</organism>
<dbReference type="Pfam" id="PF18895">
    <property type="entry name" value="T4SS_pilin"/>
    <property type="match status" value="1"/>
</dbReference>
<protein>
    <submittedName>
        <fullName evidence="2">Uncharacterized protein</fullName>
    </submittedName>
</protein>
<evidence type="ECO:0000256" key="1">
    <source>
        <dbReference type="SAM" id="Phobius"/>
    </source>
</evidence>